<proteinExistence type="predicted"/>
<dbReference type="InterPro" id="IPR036388">
    <property type="entry name" value="WH-like_DNA-bd_sf"/>
</dbReference>
<accession>A0A7U9KQ71</accession>
<organism evidence="2 3">
    <name type="scientific">Streptomyces chrestomyceticus JCM 4735</name>
    <dbReference type="NCBI Taxonomy" id="1306181"/>
    <lineage>
        <taxon>Bacteria</taxon>
        <taxon>Bacillati</taxon>
        <taxon>Actinomycetota</taxon>
        <taxon>Actinomycetes</taxon>
        <taxon>Kitasatosporales</taxon>
        <taxon>Streptomycetaceae</taxon>
        <taxon>Streptomyces</taxon>
    </lineage>
</organism>
<evidence type="ECO:0000256" key="1">
    <source>
        <dbReference type="SAM" id="MobiDB-lite"/>
    </source>
</evidence>
<dbReference type="Gene3D" id="1.10.10.10">
    <property type="entry name" value="Winged helix-like DNA-binding domain superfamily/Winged helix DNA-binding domain"/>
    <property type="match status" value="1"/>
</dbReference>
<dbReference type="SUPFAM" id="SSF46785">
    <property type="entry name" value="Winged helix' DNA-binding domain"/>
    <property type="match status" value="1"/>
</dbReference>
<feature type="region of interest" description="Disordered" evidence="1">
    <location>
        <begin position="93"/>
        <end position="115"/>
    </location>
</feature>
<dbReference type="InterPro" id="IPR011991">
    <property type="entry name" value="ArsR-like_HTH"/>
</dbReference>
<sequence length="194" mass="20325">MTDEESPAASTGPPSHRAARSLPDHPVRIALLDLLAEAGTVTSTQAAARLGHSSGLCSFHLRQLARHGLIEEVPHTGGRARPWRLRWDAAAVRPDTENGPDAPSGPAAPSGPYAPAEGDVSYRTVIHVTPAELAGLAAAIRALLTPYAERERQPGTRPAGTTPVAAVTRLTPLPPEDVLPGNATRHREVGPPTD</sequence>
<evidence type="ECO:0000313" key="3">
    <source>
        <dbReference type="Proteomes" id="UP000287830"/>
    </source>
</evidence>
<dbReference type="RefSeq" id="WP_244955000.1">
    <property type="nucleotide sequence ID" value="NZ_BHZC01000001.1"/>
</dbReference>
<protein>
    <submittedName>
        <fullName evidence="2">Transcriptional regulator</fullName>
    </submittedName>
</protein>
<reference evidence="2 3" key="1">
    <citation type="submission" date="2018-11" db="EMBL/GenBank/DDBJ databases">
        <title>Whole genome sequence of Streptomyces chrestomyceticus NBRC 13444(T).</title>
        <authorList>
            <person name="Komaki H."/>
            <person name="Tamura T."/>
        </authorList>
    </citation>
    <scope>NUCLEOTIDE SEQUENCE [LARGE SCALE GENOMIC DNA]</scope>
    <source>
        <strain evidence="2 3">NBRC 13444</strain>
    </source>
</reference>
<feature type="compositionally biased region" description="Basic and acidic residues" evidence="1">
    <location>
        <begin position="185"/>
        <end position="194"/>
    </location>
</feature>
<feature type="region of interest" description="Disordered" evidence="1">
    <location>
        <begin position="1"/>
        <end position="22"/>
    </location>
</feature>
<dbReference type="Proteomes" id="UP000287830">
    <property type="component" value="Unassembled WGS sequence"/>
</dbReference>
<evidence type="ECO:0000313" key="2">
    <source>
        <dbReference type="EMBL" id="GCD33434.1"/>
    </source>
</evidence>
<feature type="region of interest" description="Disordered" evidence="1">
    <location>
        <begin position="149"/>
        <end position="194"/>
    </location>
</feature>
<dbReference type="InterPro" id="IPR036390">
    <property type="entry name" value="WH_DNA-bd_sf"/>
</dbReference>
<dbReference type="EMBL" id="BHZC01000001">
    <property type="protein sequence ID" value="GCD33434.1"/>
    <property type="molecule type" value="Genomic_DNA"/>
</dbReference>
<dbReference type="CDD" id="cd00090">
    <property type="entry name" value="HTH_ARSR"/>
    <property type="match status" value="1"/>
</dbReference>
<gene>
    <name evidence="2" type="ORF">OEIGOIKO_01154</name>
</gene>
<dbReference type="Pfam" id="PF12840">
    <property type="entry name" value="HTH_20"/>
    <property type="match status" value="1"/>
</dbReference>
<feature type="compositionally biased region" description="Low complexity" evidence="1">
    <location>
        <begin position="102"/>
        <end position="115"/>
    </location>
</feature>
<dbReference type="GeneID" id="95620190"/>
<comment type="caution">
    <text evidence="2">The sequence shown here is derived from an EMBL/GenBank/DDBJ whole genome shotgun (WGS) entry which is preliminary data.</text>
</comment>
<dbReference type="AlphaFoldDB" id="A0A7U9KQ71"/>
<name>A0A7U9KQ71_9ACTN</name>